<dbReference type="RefSeq" id="WP_163112561.1">
    <property type="nucleotide sequence ID" value="NZ_JAAAWP010000011.1"/>
</dbReference>
<dbReference type="Proteomes" id="UP000478837">
    <property type="component" value="Unassembled WGS sequence"/>
</dbReference>
<keyword evidence="1" id="KW-0315">Glutamine amidotransferase</keyword>
<keyword evidence="4" id="KW-1185">Reference proteome</keyword>
<dbReference type="Pfam" id="PF00117">
    <property type="entry name" value="GATase"/>
    <property type="match status" value="1"/>
</dbReference>
<comment type="caution">
    <text evidence="3">The sequence shown here is derived from an EMBL/GenBank/DDBJ whole genome shotgun (WGS) entry which is preliminary data.</text>
</comment>
<dbReference type="PANTHER" id="PTHR43418:SF4">
    <property type="entry name" value="MULTIFUNCTIONAL TRYPTOPHAN BIOSYNTHESIS PROTEIN"/>
    <property type="match status" value="1"/>
</dbReference>
<reference evidence="3 4" key="1">
    <citation type="submission" date="2020-01" db="EMBL/GenBank/DDBJ databases">
        <title>Genomes of bacteria type strains.</title>
        <authorList>
            <person name="Chen J."/>
            <person name="Zhu S."/>
            <person name="Yang J."/>
        </authorList>
    </citation>
    <scope>NUCLEOTIDE SEQUENCE [LARGE SCALE GENOMIC DNA]</scope>
    <source>
        <strain evidence="3 4">LMG 22958</strain>
    </source>
</reference>
<feature type="domain" description="Glutamine amidotransferase" evidence="2">
    <location>
        <begin position="3"/>
        <end position="189"/>
    </location>
</feature>
<dbReference type="GO" id="GO:0000162">
    <property type="term" value="P:L-tryptophan biosynthetic process"/>
    <property type="evidence" value="ECO:0007669"/>
    <property type="project" value="TreeGrafter"/>
</dbReference>
<dbReference type="FunFam" id="3.40.50.880:FF:000003">
    <property type="entry name" value="Anthranilate synthase component II"/>
    <property type="match status" value="1"/>
</dbReference>
<evidence type="ECO:0000313" key="3">
    <source>
        <dbReference type="EMBL" id="NDW22863.1"/>
    </source>
</evidence>
<dbReference type="GO" id="GO:0004049">
    <property type="term" value="F:anthranilate synthase activity"/>
    <property type="evidence" value="ECO:0007669"/>
    <property type="project" value="TreeGrafter"/>
</dbReference>
<evidence type="ECO:0000256" key="1">
    <source>
        <dbReference type="ARBA" id="ARBA00022962"/>
    </source>
</evidence>
<dbReference type="SUPFAM" id="SSF52317">
    <property type="entry name" value="Class I glutamine amidotransferase-like"/>
    <property type="match status" value="1"/>
</dbReference>
<dbReference type="InterPro" id="IPR050472">
    <property type="entry name" value="Anth_synth/Amidotransfase"/>
</dbReference>
<organism evidence="3 4">
    <name type="scientific">Alteromonas hispanica</name>
    <dbReference type="NCBI Taxonomy" id="315421"/>
    <lineage>
        <taxon>Bacteria</taxon>
        <taxon>Pseudomonadati</taxon>
        <taxon>Pseudomonadota</taxon>
        <taxon>Gammaproteobacteria</taxon>
        <taxon>Alteromonadales</taxon>
        <taxon>Alteromonadaceae</taxon>
        <taxon>Alteromonas/Salinimonas group</taxon>
        <taxon>Alteromonas</taxon>
    </lineage>
</organism>
<proteinExistence type="predicted"/>
<accession>A0A6L9MY43</accession>
<dbReference type="GO" id="GO:0005829">
    <property type="term" value="C:cytosol"/>
    <property type="evidence" value="ECO:0007669"/>
    <property type="project" value="TreeGrafter"/>
</dbReference>
<dbReference type="NCBIfam" id="TIGR00566">
    <property type="entry name" value="trpG_papA"/>
    <property type="match status" value="1"/>
</dbReference>
<dbReference type="PRINTS" id="PR00096">
    <property type="entry name" value="GATASE"/>
</dbReference>
<dbReference type="PRINTS" id="PR00099">
    <property type="entry name" value="CPSGATASE"/>
</dbReference>
<dbReference type="InterPro" id="IPR029062">
    <property type="entry name" value="Class_I_gatase-like"/>
</dbReference>
<dbReference type="Gene3D" id="3.40.50.880">
    <property type="match status" value="1"/>
</dbReference>
<name>A0A6L9MY43_9ALTE</name>
<protein>
    <submittedName>
        <fullName evidence="3">Aminodeoxychorismate/anthranilate synthase component II</fullName>
    </submittedName>
</protein>
<dbReference type="PANTHER" id="PTHR43418">
    <property type="entry name" value="MULTIFUNCTIONAL TRYPTOPHAN BIOSYNTHESIS PROTEIN-RELATED"/>
    <property type="match status" value="1"/>
</dbReference>
<sequence>MLLLIDNFDSFTHNLARYFVELGVDVKVVRNNAITLDEITDLAPSQLVISPGPCTPNEAGVSLSAIEKFAGSIPILGVCLGHQAIGQVFGANVVGAKEIKHGKVSLLQHNNEGLLTGLPSPFNVTRYHSLVLKPQSLPAELNVDAWCNTHCGEREVMAISHKNMPIWGVQYHPESLLTEHGHAVLRRFITLSNNVPSGVSASVDI</sequence>
<gene>
    <name evidence="3" type="ORF">GTW09_15170</name>
</gene>
<dbReference type="CDD" id="cd01743">
    <property type="entry name" value="GATase1_Anthranilate_Synthase"/>
    <property type="match status" value="1"/>
</dbReference>
<dbReference type="InterPro" id="IPR006221">
    <property type="entry name" value="TrpG/PapA_dom"/>
</dbReference>
<evidence type="ECO:0000259" key="2">
    <source>
        <dbReference type="Pfam" id="PF00117"/>
    </source>
</evidence>
<dbReference type="InterPro" id="IPR017926">
    <property type="entry name" value="GATASE"/>
</dbReference>
<dbReference type="EMBL" id="JAAAWP010000011">
    <property type="protein sequence ID" value="NDW22863.1"/>
    <property type="molecule type" value="Genomic_DNA"/>
</dbReference>
<dbReference type="PROSITE" id="PS51273">
    <property type="entry name" value="GATASE_TYPE_1"/>
    <property type="match status" value="1"/>
</dbReference>
<dbReference type="PRINTS" id="PR00097">
    <property type="entry name" value="ANTSNTHASEII"/>
</dbReference>
<dbReference type="AlphaFoldDB" id="A0A6L9MY43"/>
<evidence type="ECO:0000313" key="4">
    <source>
        <dbReference type="Proteomes" id="UP000478837"/>
    </source>
</evidence>